<accession>A0A6F8Y2G8</accession>
<dbReference type="Pfam" id="PF07398">
    <property type="entry name" value="MDMPI_C"/>
    <property type="match status" value="1"/>
</dbReference>
<evidence type="ECO:0000313" key="3">
    <source>
        <dbReference type="EMBL" id="BCB80178.1"/>
    </source>
</evidence>
<organism evidence="3 4">
    <name type="scientific">Phytohabitans flavus</name>
    <dbReference type="NCBI Taxonomy" id="1076124"/>
    <lineage>
        <taxon>Bacteria</taxon>
        <taxon>Bacillati</taxon>
        <taxon>Actinomycetota</taxon>
        <taxon>Actinomycetes</taxon>
        <taxon>Micromonosporales</taxon>
        <taxon>Micromonosporaceae</taxon>
    </lineage>
</organism>
<sequence>MTSRLHGSKDFWIAGLRAEGPPFHDAVTQAPPDTPVPSCPEWTVTDLVHHLGSLYQWVRGHAARGVTSPPEPRRATVPEGAPTGPAAVEWWQGEYKALIDTLEALDPELPAWNWAPQAKKAGFWHRRMAHETAVHRWDAQMAIGAGEPVEAKLAVDGVSEVLDTWLPAGRRHNPSSRQGVVHLVATDAAQEWFLRLRGEGVALLDTGTLLDTDEHPARAYAAGTASDLLLALYGRVGFDVLDVTGDVTLLDCLRTG</sequence>
<dbReference type="RefSeq" id="WP_173040347.1">
    <property type="nucleotide sequence ID" value="NZ_AP022870.1"/>
</dbReference>
<dbReference type="InterPro" id="IPR017517">
    <property type="entry name" value="Maleyloyr_isom"/>
</dbReference>
<protein>
    <recommendedName>
        <fullName evidence="5">Mycothiol-dependent maleylpyruvate isomerase metal-binding domain-containing protein</fullName>
    </recommendedName>
</protein>
<dbReference type="PANTHER" id="PTHR40758:SF1">
    <property type="entry name" value="CONSERVED PROTEIN"/>
    <property type="match status" value="1"/>
</dbReference>
<reference evidence="3 4" key="2">
    <citation type="submission" date="2020-03" db="EMBL/GenBank/DDBJ databases">
        <authorList>
            <person name="Ichikawa N."/>
            <person name="Kimura A."/>
            <person name="Kitahashi Y."/>
            <person name="Uohara A."/>
        </authorList>
    </citation>
    <scope>NUCLEOTIDE SEQUENCE [LARGE SCALE GENOMIC DNA]</scope>
    <source>
        <strain evidence="3 4">NBRC 107702</strain>
    </source>
</reference>
<dbReference type="AlphaFoldDB" id="A0A6F8Y2G8"/>
<evidence type="ECO:0008006" key="5">
    <source>
        <dbReference type="Google" id="ProtNLM"/>
    </source>
</evidence>
<evidence type="ECO:0000313" key="4">
    <source>
        <dbReference type="Proteomes" id="UP000502508"/>
    </source>
</evidence>
<dbReference type="InterPro" id="IPR034660">
    <property type="entry name" value="DinB/YfiT-like"/>
</dbReference>
<evidence type="ECO:0000259" key="1">
    <source>
        <dbReference type="Pfam" id="PF07398"/>
    </source>
</evidence>
<evidence type="ECO:0000259" key="2">
    <source>
        <dbReference type="Pfam" id="PF11716"/>
    </source>
</evidence>
<dbReference type="GO" id="GO:0046872">
    <property type="term" value="F:metal ion binding"/>
    <property type="evidence" value="ECO:0007669"/>
    <property type="project" value="InterPro"/>
</dbReference>
<dbReference type="SUPFAM" id="SSF109854">
    <property type="entry name" value="DinB/YfiT-like putative metalloenzymes"/>
    <property type="match status" value="1"/>
</dbReference>
<dbReference type="NCBIfam" id="TIGR03083">
    <property type="entry name" value="maleylpyruvate isomerase family mycothiol-dependent enzyme"/>
    <property type="match status" value="1"/>
</dbReference>
<dbReference type="PANTHER" id="PTHR40758">
    <property type="entry name" value="CONSERVED PROTEIN"/>
    <property type="match status" value="1"/>
</dbReference>
<dbReference type="GO" id="GO:0005886">
    <property type="term" value="C:plasma membrane"/>
    <property type="evidence" value="ECO:0007669"/>
    <property type="project" value="TreeGrafter"/>
</dbReference>
<dbReference type="KEGG" id="pfla:Pflav_065880"/>
<gene>
    <name evidence="3" type="ORF">Pflav_065880</name>
</gene>
<proteinExistence type="predicted"/>
<feature type="domain" description="MDMPI C-terminal" evidence="1">
    <location>
        <begin position="153"/>
        <end position="251"/>
    </location>
</feature>
<dbReference type="InterPro" id="IPR010872">
    <property type="entry name" value="MDMPI_C-term_domain"/>
</dbReference>
<dbReference type="InterPro" id="IPR024344">
    <property type="entry name" value="MDMPI_metal-binding"/>
</dbReference>
<dbReference type="Pfam" id="PF11716">
    <property type="entry name" value="MDMPI_N"/>
    <property type="match status" value="1"/>
</dbReference>
<dbReference type="EMBL" id="AP022870">
    <property type="protein sequence ID" value="BCB80178.1"/>
    <property type="molecule type" value="Genomic_DNA"/>
</dbReference>
<reference evidence="3 4" key="1">
    <citation type="submission" date="2020-03" db="EMBL/GenBank/DDBJ databases">
        <title>Whole genome shotgun sequence of Phytohabitans flavus NBRC 107702.</title>
        <authorList>
            <person name="Komaki H."/>
            <person name="Tamura T."/>
        </authorList>
    </citation>
    <scope>NUCLEOTIDE SEQUENCE [LARGE SCALE GENOMIC DNA]</scope>
    <source>
        <strain evidence="3 4">NBRC 107702</strain>
    </source>
</reference>
<dbReference type="Proteomes" id="UP000502508">
    <property type="component" value="Chromosome"/>
</dbReference>
<keyword evidence="4" id="KW-1185">Reference proteome</keyword>
<name>A0A6F8Y2G8_9ACTN</name>
<feature type="domain" description="Mycothiol-dependent maleylpyruvate isomerase metal-binding" evidence="2">
    <location>
        <begin position="23"/>
        <end position="140"/>
    </location>
</feature>